<dbReference type="RefSeq" id="XP_064678170.1">
    <property type="nucleotide sequence ID" value="XM_064831890.1"/>
</dbReference>
<evidence type="ECO:0000313" key="1">
    <source>
        <dbReference type="EMBL" id="KAK4511504.1"/>
    </source>
</evidence>
<proteinExistence type="predicted"/>
<dbReference type="EMBL" id="JASEJX010000030">
    <property type="protein sequence ID" value="KAK4511504.1"/>
    <property type="molecule type" value="Genomic_DNA"/>
</dbReference>
<dbReference type="Pfam" id="PF10315">
    <property type="entry name" value="Aim19"/>
    <property type="match status" value="1"/>
</dbReference>
<dbReference type="Proteomes" id="UP001304243">
    <property type="component" value="Unassembled WGS sequence"/>
</dbReference>
<dbReference type="AlphaFoldDB" id="A0AAN7HKP1"/>
<dbReference type="InterPro" id="IPR019419">
    <property type="entry name" value="AIM19"/>
</dbReference>
<accession>A0AAN7HKP1</accession>
<gene>
    <name evidence="1" type="primary">SCS2_7</name>
    <name evidence="1" type="ORF">ATC70_012719</name>
</gene>
<reference evidence="1 2" key="1">
    <citation type="submission" date="2022-11" db="EMBL/GenBank/DDBJ databases">
        <title>Mucor velutinosus strain NIH1002 WGS.</title>
        <authorList>
            <person name="Subramanian P."/>
            <person name="Mullikin J.C."/>
            <person name="Segre J.A."/>
            <person name="Zelazny A.M."/>
        </authorList>
    </citation>
    <scope>NUCLEOTIDE SEQUENCE [LARGE SCALE GENOMIC DNA]</scope>
    <source>
        <strain evidence="1 2">NIH1002</strain>
    </source>
</reference>
<dbReference type="GeneID" id="89956405"/>
<organism evidence="1 2">
    <name type="scientific">Mucor velutinosus</name>
    <dbReference type="NCBI Taxonomy" id="708070"/>
    <lineage>
        <taxon>Eukaryota</taxon>
        <taxon>Fungi</taxon>
        <taxon>Fungi incertae sedis</taxon>
        <taxon>Mucoromycota</taxon>
        <taxon>Mucoromycotina</taxon>
        <taxon>Mucoromycetes</taxon>
        <taxon>Mucorales</taxon>
        <taxon>Mucorineae</taxon>
        <taxon>Mucoraceae</taxon>
        <taxon>Mucor</taxon>
    </lineage>
</organism>
<keyword evidence="2" id="KW-1185">Reference proteome</keyword>
<protein>
    <submittedName>
        <fullName evidence="1">Phosphatidylinositol-binding protein scs2</fullName>
    </submittedName>
</protein>
<dbReference type="PANTHER" id="PTHR28177:SF1">
    <property type="entry name" value="ALTERED INHERITANCE OF MITOCHONDRIA PROTEIN 19, MITOCHONDRIAL"/>
    <property type="match status" value="1"/>
</dbReference>
<sequence length="139" mass="14514">MSKASSSSSSSLAPATEQPVENKITTWIDKQSESPYPMWALSAATLATLPLSVKKAPGIPGLFQTMAFAGIFAGAGYVTNAGDAENGSGIATAWCLSWSFLNAKTALKSMRPVPIVLLGAVTLNTVIYGKKTLQVNGYI</sequence>
<dbReference type="GO" id="GO:0005739">
    <property type="term" value="C:mitochondrion"/>
    <property type="evidence" value="ECO:0007669"/>
    <property type="project" value="TreeGrafter"/>
</dbReference>
<evidence type="ECO:0000313" key="2">
    <source>
        <dbReference type="Proteomes" id="UP001304243"/>
    </source>
</evidence>
<name>A0AAN7HKP1_9FUNG</name>
<dbReference type="PANTHER" id="PTHR28177">
    <property type="entry name" value="ALTERED INHERITANCE OF MITOCHONDRIA PROTEIN 19, MITOCHONDRIAL"/>
    <property type="match status" value="1"/>
</dbReference>
<comment type="caution">
    <text evidence="1">The sequence shown here is derived from an EMBL/GenBank/DDBJ whole genome shotgun (WGS) entry which is preliminary data.</text>
</comment>